<evidence type="ECO:0000313" key="1">
    <source>
        <dbReference type="EMBL" id="MFC4825573.1"/>
    </source>
</evidence>
<organism evidence="1 2">
    <name type="scientific">Halorussus aquaticus</name>
    <dbReference type="NCBI Taxonomy" id="2953748"/>
    <lineage>
        <taxon>Archaea</taxon>
        <taxon>Methanobacteriati</taxon>
        <taxon>Methanobacteriota</taxon>
        <taxon>Stenosarchaea group</taxon>
        <taxon>Halobacteria</taxon>
        <taxon>Halobacteriales</taxon>
        <taxon>Haladaptataceae</taxon>
        <taxon>Halorussus</taxon>
    </lineage>
</organism>
<comment type="caution">
    <text evidence="1">The sequence shown here is derived from an EMBL/GenBank/DDBJ whole genome shotgun (WGS) entry which is preliminary data.</text>
</comment>
<keyword evidence="2" id="KW-1185">Reference proteome</keyword>
<evidence type="ECO:0000313" key="2">
    <source>
        <dbReference type="Proteomes" id="UP001595945"/>
    </source>
</evidence>
<dbReference type="InterPro" id="IPR011991">
    <property type="entry name" value="ArsR-like_HTH"/>
</dbReference>
<dbReference type="InterPro" id="IPR036388">
    <property type="entry name" value="WH-like_DNA-bd_sf"/>
</dbReference>
<dbReference type="Pfam" id="PF12840">
    <property type="entry name" value="HTH_20"/>
    <property type="match status" value="1"/>
</dbReference>
<dbReference type="RefSeq" id="WP_254268776.1">
    <property type="nucleotide sequence ID" value="NZ_CP100400.1"/>
</dbReference>
<reference evidence="1 2" key="1">
    <citation type="journal article" date="2019" name="Int. J. Syst. Evol. Microbiol.">
        <title>The Global Catalogue of Microorganisms (GCM) 10K type strain sequencing project: providing services to taxonomists for standard genome sequencing and annotation.</title>
        <authorList>
            <consortium name="The Broad Institute Genomics Platform"/>
            <consortium name="The Broad Institute Genome Sequencing Center for Infectious Disease"/>
            <person name="Wu L."/>
            <person name="Ma J."/>
        </authorList>
    </citation>
    <scope>NUCLEOTIDE SEQUENCE [LARGE SCALE GENOMIC DNA]</scope>
    <source>
        <strain evidence="1 2">XZYJ18</strain>
    </source>
</reference>
<dbReference type="Proteomes" id="UP001595945">
    <property type="component" value="Unassembled WGS sequence"/>
</dbReference>
<name>A0ABD5Q4F4_9EURY</name>
<dbReference type="EMBL" id="JBHSHT010000002">
    <property type="protein sequence ID" value="MFC4825573.1"/>
    <property type="molecule type" value="Genomic_DNA"/>
</dbReference>
<dbReference type="SUPFAM" id="SSF46785">
    <property type="entry name" value="Winged helix' DNA-binding domain"/>
    <property type="match status" value="1"/>
</dbReference>
<dbReference type="AlphaFoldDB" id="A0ABD5Q4F4"/>
<dbReference type="GeneID" id="73043707"/>
<dbReference type="CDD" id="cd00090">
    <property type="entry name" value="HTH_ARSR"/>
    <property type="match status" value="1"/>
</dbReference>
<protein>
    <submittedName>
        <fullName evidence="1">Helix-turn-helix domain-containing protein</fullName>
    </submittedName>
</protein>
<dbReference type="Gene3D" id="1.10.10.10">
    <property type="entry name" value="Winged helix-like DNA-binding domain superfamily/Winged helix DNA-binding domain"/>
    <property type="match status" value="1"/>
</dbReference>
<accession>A0ABD5Q4F4</accession>
<dbReference type="InterPro" id="IPR036390">
    <property type="entry name" value="WH_DNA-bd_sf"/>
</dbReference>
<gene>
    <name evidence="1" type="ORF">ACFO9K_15035</name>
</gene>
<proteinExistence type="predicted"/>
<sequence>MSEDCDVEDIAALLEDETVRAILTATSIEPMSANALSERCGASEPTIYRRLEDLRAYDLVESQTRLDTAAGHHHKVYSPRLERVTVELVEGSLTVEVSRREDVADRFTDLVEGM</sequence>